<feature type="compositionally biased region" description="Polar residues" evidence="4">
    <location>
        <begin position="65"/>
        <end position="77"/>
    </location>
</feature>
<dbReference type="PROSITE" id="PS51318">
    <property type="entry name" value="TAT"/>
    <property type="match status" value="1"/>
</dbReference>
<dbReference type="Pfam" id="PF00496">
    <property type="entry name" value="SBP_bac_5"/>
    <property type="match status" value="1"/>
</dbReference>
<evidence type="ECO:0000256" key="4">
    <source>
        <dbReference type="SAM" id="MobiDB-lite"/>
    </source>
</evidence>
<evidence type="ECO:0000313" key="6">
    <source>
        <dbReference type="EMBL" id="EMA40221.1"/>
    </source>
</evidence>
<dbReference type="RefSeq" id="WP_007691439.1">
    <property type="nucleotide sequence ID" value="NZ_AOMB01000012.1"/>
</dbReference>
<evidence type="ECO:0000256" key="2">
    <source>
        <dbReference type="ARBA" id="ARBA00022448"/>
    </source>
</evidence>
<dbReference type="GO" id="GO:0042597">
    <property type="term" value="C:periplasmic space"/>
    <property type="evidence" value="ECO:0007669"/>
    <property type="project" value="UniProtKB-ARBA"/>
</dbReference>
<dbReference type="PATRIC" id="fig|1132509.6.peg.1106"/>
<evidence type="ECO:0000256" key="3">
    <source>
        <dbReference type="ARBA" id="ARBA00022729"/>
    </source>
</evidence>
<reference evidence="6 7" key="1">
    <citation type="journal article" date="2014" name="PLoS Genet.">
        <title>Phylogenetically driven sequencing of extremely halophilic archaea reveals strategies for static and dynamic osmo-response.</title>
        <authorList>
            <person name="Becker E.A."/>
            <person name="Seitzer P.M."/>
            <person name="Tritt A."/>
            <person name="Larsen D."/>
            <person name="Krusor M."/>
            <person name="Yao A.I."/>
            <person name="Wu D."/>
            <person name="Madern D."/>
            <person name="Eisen J.A."/>
            <person name="Darling A.E."/>
            <person name="Facciotti M.T."/>
        </authorList>
    </citation>
    <scope>NUCLEOTIDE SEQUENCE [LARGE SCALE GENOMIC DNA]</scope>
    <source>
        <strain evidence="6 7">100A6</strain>
    </source>
</reference>
<protein>
    <submittedName>
        <fullName evidence="6">Putative dipeptides/oligopeptides ABC transporter periplasmic substrate-binding protein</fullName>
    </submittedName>
</protein>
<dbReference type="eggNOG" id="arCOG01534">
    <property type="taxonomic scope" value="Archaea"/>
</dbReference>
<dbReference type="Gene3D" id="3.10.105.10">
    <property type="entry name" value="Dipeptide-binding Protein, Domain 3"/>
    <property type="match status" value="1"/>
</dbReference>
<dbReference type="PROSITE" id="PS51257">
    <property type="entry name" value="PROKAR_LIPOPROTEIN"/>
    <property type="match status" value="1"/>
</dbReference>
<dbReference type="GO" id="GO:1904680">
    <property type="term" value="F:peptide transmembrane transporter activity"/>
    <property type="evidence" value="ECO:0007669"/>
    <property type="project" value="TreeGrafter"/>
</dbReference>
<name>M0M3E6_9EURY</name>
<dbReference type="InterPro" id="IPR030678">
    <property type="entry name" value="Peptide/Ni-bd"/>
</dbReference>
<dbReference type="Gene3D" id="3.40.190.10">
    <property type="entry name" value="Periplasmic binding protein-like II"/>
    <property type="match status" value="1"/>
</dbReference>
<evidence type="ECO:0000259" key="5">
    <source>
        <dbReference type="Pfam" id="PF00496"/>
    </source>
</evidence>
<evidence type="ECO:0000313" key="7">
    <source>
        <dbReference type="Proteomes" id="UP000011566"/>
    </source>
</evidence>
<dbReference type="InterPro" id="IPR006311">
    <property type="entry name" value="TAT_signal"/>
</dbReference>
<dbReference type="EMBL" id="AOMB01000012">
    <property type="protein sequence ID" value="EMA40221.1"/>
    <property type="molecule type" value="Genomic_DNA"/>
</dbReference>
<dbReference type="AlphaFoldDB" id="M0M3E6"/>
<evidence type="ECO:0000256" key="1">
    <source>
        <dbReference type="ARBA" id="ARBA00005695"/>
    </source>
</evidence>
<proteinExistence type="inferred from homology"/>
<dbReference type="PIRSF" id="PIRSF002741">
    <property type="entry name" value="MppA"/>
    <property type="match status" value="1"/>
</dbReference>
<dbReference type="InterPro" id="IPR000914">
    <property type="entry name" value="SBP_5_dom"/>
</dbReference>
<sequence>MTKDTKQTRRRFLKATGGVAAGAALAGCSSGSGDGSGNNSSGGGGGNNSGGGNTSAGTQSGGNQSAGQQTQSIEGDPSQTLQLINDTITTFDPIAATDTASGTVIQNVFDSLMNYPNANTSVKPQLASDFSVSDDNTTYTFQLKDAKFHNGKSVTAQDFIYAWERLAASSNSQRAYFILDSVNVQHETTTQDGSEVYQPNSLALNAPDDSTLEVTLESPFHSTLEMFAYTSFAALPEGIVGDIEGYDGEMSYKQFSSQNPIGAGPFQFDSYQSGTSVDVTRFDDYHDGRASIAGIHWQVISQASSQYQYFIGKNADAAQPGMPTSQYDPGKVNVQRGPDEQGRTFGTYGPLENGATVQYMSVPTINTYYVGFNMAKVPKPVRQAFAYVANQQQVTEQVFKGRGEPAYHLTPPGIYPGGSKAYDQHAKQNYPYGYNQTQVPQATKVMEDAGYSSNNTYSLQWTQYESDTWLSLGKLFRDQLQAAHIDMQIQQADFSTLLERGRNGQLEVYPLGWIADWPAPDNFVQLLNPPQTDTSQSDPISYLNWTGENGDAAQQATNAYKRISNNQAPTDQAGQARDKAYVAMEEANWEDVGFLNLYHQVEERFTYNWVEYPPMGAMGPSRDMKNDVKIASQRN</sequence>
<feature type="compositionally biased region" description="Gly residues" evidence="4">
    <location>
        <begin position="30"/>
        <end position="54"/>
    </location>
</feature>
<dbReference type="CDD" id="cd00995">
    <property type="entry name" value="PBP2_NikA_DppA_OppA_like"/>
    <property type="match status" value="1"/>
</dbReference>
<organism evidence="6 7">
    <name type="scientific">Halococcus hamelinensis 100A6</name>
    <dbReference type="NCBI Taxonomy" id="1132509"/>
    <lineage>
        <taxon>Archaea</taxon>
        <taxon>Methanobacteriati</taxon>
        <taxon>Methanobacteriota</taxon>
        <taxon>Stenosarchaea group</taxon>
        <taxon>Halobacteria</taxon>
        <taxon>Halobacteriales</taxon>
        <taxon>Halococcaceae</taxon>
        <taxon>Halococcus</taxon>
    </lineage>
</organism>
<dbReference type="GO" id="GO:0015833">
    <property type="term" value="P:peptide transport"/>
    <property type="evidence" value="ECO:0007669"/>
    <property type="project" value="TreeGrafter"/>
</dbReference>
<dbReference type="Proteomes" id="UP000011566">
    <property type="component" value="Unassembled WGS sequence"/>
</dbReference>
<feature type="region of interest" description="Disordered" evidence="4">
    <location>
        <begin position="24"/>
        <end position="77"/>
    </location>
</feature>
<feature type="domain" description="Solute-binding protein family 5" evidence="5">
    <location>
        <begin position="122"/>
        <end position="530"/>
    </location>
</feature>
<accession>M0M3E6</accession>
<comment type="similarity">
    <text evidence="1">Belongs to the bacterial solute-binding protein 5 family.</text>
</comment>
<keyword evidence="3" id="KW-0732">Signal</keyword>
<dbReference type="OrthoDB" id="233597at2157"/>
<keyword evidence="7" id="KW-1185">Reference proteome</keyword>
<dbReference type="InterPro" id="IPR039424">
    <property type="entry name" value="SBP_5"/>
</dbReference>
<dbReference type="SUPFAM" id="SSF53850">
    <property type="entry name" value="Periplasmic binding protein-like II"/>
    <property type="match status" value="1"/>
</dbReference>
<dbReference type="GO" id="GO:0043190">
    <property type="term" value="C:ATP-binding cassette (ABC) transporter complex"/>
    <property type="evidence" value="ECO:0007669"/>
    <property type="project" value="InterPro"/>
</dbReference>
<dbReference type="PANTHER" id="PTHR30290:SF9">
    <property type="entry name" value="OLIGOPEPTIDE-BINDING PROTEIN APPA"/>
    <property type="match status" value="1"/>
</dbReference>
<dbReference type="PANTHER" id="PTHR30290">
    <property type="entry name" value="PERIPLASMIC BINDING COMPONENT OF ABC TRANSPORTER"/>
    <property type="match status" value="1"/>
</dbReference>
<keyword evidence="2" id="KW-0813">Transport</keyword>
<comment type="caution">
    <text evidence="6">The sequence shown here is derived from an EMBL/GenBank/DDBJ whole genome shotgun (WGS) entry which is preliminary data.</text>
</comment>
<gene>
    <name evidence="6" type="ORF">C447_04797</name>
</gene>